<proteinExistence type="predicted"/>
<dbReference type="EMBL" id="AWSC01000024">
    <property type="protein sequence ID" value="ERH17024.1"/>
    <property type="molecule type" value="Genomic_DNA"/>
</dbReference>
<reference evidence="1 2" key="1">
    <citation type="submission" date="2013-08" db="EMBL/GenBank/DDBJ databases">
        <authorList>
            <person name="Weinstock G."/>
            <person name="Sodergren E."/>
            <person name="Wylie T."/>
            <person name="Fulton L."/>
            <person name="Fulton R."/>
            <person name="Fronick C."/>
            <person name="O'Laughlin M."/>
            <person name="Godfrey J."/>
            <person name="Miner T."/>
            <person name="Herter B."/>
            <person name="Appelbaum E."/>
            <person name="Cordes M."/>
            <person name="Lek S."/>
            <person name="Wollam A."/>
            <person name="Pepin K.H."/>
            <person name="Palsikar V.B."/>
            <person name="Mitreva M."/>
            <person name="Wilson R.K."/>
        </authorList>
    </citation>
    <scope>NUCLEOTIDE SEQUENCE [LARGE SCALE GENOMIC DNA]</scope>
    <source>
        <strain evidence="1 2">F0530</strain>
    </source>
</reference>
<dbReference type="HOGENOM" id="CLU_3303264_0_0_11"/>
<protein>
    <submittedName>
        <fullName evidence="1">Uncharacterized protein</fullName>
    </submittedName>
</protein>
<evidence type="ECO:0000313" key="1">
    <source>
        <dbReference type="EMBL" id="ERH17024.1"/>
    </source>
</evidence>
<accession>U1Q4B5</accession>
<evidence type="ECO:0000313" key="2">
    <source>
        <dbReference type="Proteomes" id="UP000016481"/>
    </source>
</evidence>
<dbReference type="AlphaFoldDB" id="U1Q4B5"/>
<sequence>MEPSQDFLAKQSQKVMTRFGLEPIGSSPNPHHTLCALKG</sequence>
<name>U1Q4B5_9ACTO</name>
<gene>
    <name evidence="1" type="ORF">HMPREF1978_00795</name>
</gene>
<comment type="caution">
    <text evidence="1">The sequence shown here is derived from an EMBL/GenBank/DDBJ whole genome shotgun (WGS) entry which is preliminary data.</text>
</comment>
<organism evidence="1 2">
    <name type="scientific">Actinomyces graevenitzii F0530</name>
    <dbReference type="NCBI Taxonomy" id="1321817"/>
    <lineage>
        <taxon>Bacteria</taxon>
        <taxon>Bacillati</taxon>
        <taxon>Actinomycetota</taxon>
        <taxon>Actinomycetes</taxon>
        <taxon>Actinomycetales</taxon>
        <taxon>Actinomycetaceae</taxon>
        <taxon>Actinomyces</taxon>
    </lineage>
</organism>
<dbReference type="Proteomes" id="UP000016481">
    <property type="component" value="Unassembled WGS sequence"/>
</dbReference>